<dbReference type="Proteomes" id="UP000010077">
    <property type="component" value="Chromosome"/>
</dbReference>
<dbReference type="AlphaFoldDB" id="K7Z5C3"/>
<evidence type="ECO:0000313" key="2">
    <source>
        <dbReference type="Proteomes" id="UP000010077"/>
    </source>
</evidence>
<sequence>MVHGKETAQSIANHKAVMTIRTFNNLIYAELEIKELKNE</sequence>
<gene>
    <name evidence="1" type="ORF">A1OE_1070</name>
</gene>
<protein>
    <submittedName>
        <fullName evidence="1">Uncharacterized protein</fullName>
    </submittedName>
</protein>
<dbReference type="KEGG" id="thal:A1OE_1070"/>
<dbReference type="STRING" id="1193729.A1OE_1070"/>
<name>K7Z5C3_9PROT</name>
<evidence type="ECO:0000313" key="1">
    <source>
        <dbReference type="EMBL" id="AFX99248.1"/>
    </source>
</evidence>
<organism evidence="1 2">
    <name type="scientific">Candidatus Endolissoclinum faulkneri L2</name>
    <dbReference type="NCBI Taxonomy" id="1193729"/>
    <lineage>
        <taxon>Bacteria</taxon>
        <taxon>Pseudomonadati</taxon>
        <taxon>Pseudomonadota</taxon>
        <taxon>Alphaproteobacteria</taxon>
        <taxon>Rhodospirillales</taxon>
        <taxon>Rhodospirillaceae</taxon>
        <taxon>Candidatus Endolissoclinum</taxon>
    </lineage>
</organism>
<dbReference type="HOGENOM" id="CLU_3306458_0_0_5"/>
<reference evidence="1 2" key="1">
    <citation type="journal article" date="2012" name="Proc. Natl. Acad. Sci. U.S.A.">
        <title>Genome streamlining and chemical defense in a coral reef symbiosis.</title>
        <authorList>
            <person name="Kwan J.C."/>
            <person name="Donia M.S."/>
            <person name="Han A.W."/>
            <person name="Hirose E."/>
            <person name="Haygood M.G."/>
            <person name="Schmidt E.W."/>
        </authorList>
    </citation>
    <scope>NUCLEOTIDE SEQUENCE [LARGE SCALE GENOMIC DNA]</scope>
    <source>
        <strain evidence="1 2">L2</strain>
    </source>
</reference>
<keyword evidence="2" id="KW-1185">Reference proteome</keyword>
<accession>K7Z5C3</accession>
<dbReference type="EMBL" id="CP003539">
    <property type="protein sequence ID" value="AFX99248.1"/>
    <property type="molecule type" value="Genomic_DNA"/>
</dbReference>
<proteinExistence type="predicted"/>